<protein>
    <submittedName>
        <fullName evidence="1">Uncharacterized protein</fullName>
    </submittedName>
</protein>
<evidence type="ECO:0000313" key="1">
    <source>
        <dbReference type="EMBL" id="MDH2134000.1"/>
    </source>
</evidence>
<name>A0AA42WY78_SPHYA</name>
<comment type="caution">
    <text evidence="1">The sequence shown here is derived from an EMBL/GenBank/DDBJ whole genome shotgun (WGS) entry which is preliminary data.</text>
</comment>
<dbReference type="AlphaFoldDB" id="A0AA42WY78"/>
<reference evidence="1" key="1">
    <citation type="submission" date="2022-09" db="EMBL/GenBank/DDBJ databases">
        <title>Intensive care unit water sources are persistently colonized with multi-drug resistant bacteria and are the site of extensive horizontal gene transfer of antibiotic resistance genes.</title>
        <authorList>
            <person name="Diorio-Toth L."/>
        </authorList>
    </citation>
    <scope>NUCLEOTIDE SEQUENCE</scope>
    <source>
        <strain evidence="1">GD03659</strain>
    </source>
</reference>
<dbReference type="RefSeq" id="WP_136187730.1">
    <property type="nucleotide sequence ID" value="NZ_JAOCKX010000046.1"/>
</dbReference>
<evidence type="ECO:0000313" key="2">
    <source>
        <dbReference type="Proteomes" id="UP001162318"/>
    </source>
</evidence>
<accession>A0AA42WY78</accession>
<proteinExistence type="predicted"/>
<dbReference type="EMBL" id="JAOCKX010000046">
    <property type="protein sequence ID" value="MDH2134000.1"/>
    <property type="molecule type" value="Genomic_DNA"/>
</dbReference>
<dbReference type="Proteomes" id="UP001162318">
    <property type="component" value="Unassembled WGS sequence"/>
</dbReference>
<organism evidence="1 2">
    <name type="scientific">Sphingobium yanoikuyae</name>
    <name type="common">Sphingomonas yanoikuyae</name>
    <dbReference type="NCBI Taxonomy" id="13690"/>
    <lineage>
        <taxon>Bacteria</taxon>
        <taxon>Pseudomonadati</taxon>
        <taxon>Pseudomonadota</taxon>
        <taxon>Alphaproteobacteria</taxon>
        <taxon>Sphingomonadales</taxon>
        <taxon>Sphingomonadaceae</taxon>
        <taxon>Sphingobium</taxon>
    </lineage>
</organism>
<sequence>MSSDDAKLVEILERDAANGGVVLGRGGKISVRHYATQLNCSAFIFKKQGYEKILDRYQVEVGASTNLETKMPAMRNWLEDKMQEGALGIRDGKIDRVEFCRVFGIKGGTFLVRSPKIRDMFDEFDARVAENSYQPKRLQEELARLKVALAESCPLDKDGLTISKKHLATAVKITEAYLFRDPFHPFIVQKEEEIRADALRSRIWPLVEGRRYDFRGLVESWGREFSERVAIGFTEIAPSMASSTRKTPYLTLVELLTFIGTSASSNCRDVISAAVRGSVIPQRQWENAVWEWRNAMEASVGPDRQVTTVSRYIDTVRQTLAKFASKRIFPDLRSHLSGIKNAGRKGGKRASVAEAVAFDGDDSESVQRKSYIDFAAAQLSSAAKKFNFDIQAEESAAFLAVLDAEVERDSDLSPDPAQAILAIIDRRLNSIEKIATGIYHRWRAHHDDGERLALMANIDPEQFFETYFTLNTHAKGRALQPHFPVAGEAVTLEKLEIGIANLIKIAIVNYNGLMPDKGFVGQPKEFGQFFEKRYNSIRPKVEMDAYLSPHPDAIGAVITMYLCASGANISVGRTLHRDCVEPSDLAGHKRITGFKARAQGRPIIADLPSKCDAVKAVEWVASSGEFARSATNANITEKEDKDPLFAARISGTYKLPEPHWYTNWFKANIGSAEELNGLGLVPSMIRPSILLRAALENDGRLQMGQAIGQHSSQVTAGYQVKWPTRLLYDFRIKQFSDAFEALVTRNIKAAAEKLGIGAEEFAKRVSRLAQTGLGTFCSDPFGRPGSEGEKCKALDCWNNCPHLIILAEVEAISLLQLWQHSLRLAQGDWERDQPARWDSVYLPWLCLTDVVEEKMRTGSARLVWKEAKALTDRRIADPNYPLPQPL</sequence>
<gene>
    <name evidence="1" type="ORF">N5J77_22975</name>
</gene>